<evidence type="ECO:0000313" key="3">
    <source>
        <dbReference type="EMBL" id="KAB8192638.1"/>
    </source>
</evidence>
<comment type="caution">
    <text evidence="3">The sequence shown here is derived from an EMBL/GenBank/DDBJ whole genome shotgun (WGS) entry which is preliminary data.</text>
</comment>
<dbReference type="Proteomes" id="UP000312512">
    <property type="component" value="Unassembled WGS sequence"/>
</dbReference>
<feature type="region of interest" description="Disordered" evidence="1">
    <location>
        <begin position="168"/>
        <end position="189"/>
    </location>
</feature>
<organism evidence="3 4">
    <name type="scientific">Nonomuraea phyllanthi</name>
    <dbReference type="NCBI Taxonomy" id="2219224"/>
    <lineage>
        <taxon>Bacteria</taxon>
        <taxon>Bacillati</taxon>
        <taxon>Actinomycetota</taxon>
        <taxon>Actinomycetes</taxon>
        <taxon>Streptosporangiales</taxon>
        <taxon>Streptosporangiaceae</taxon>
        <taxon>Nonomuraea</taxon>
    </lineage>
</organism>
<evidence type="ECO:0000256" key="1">
    <source>
        <dbReference type="SAM" id="MobiDB-lite"/>
    </source>
</evidence>
<keyword evidence="2" id="KW-0472">Membrane</keyword>
<sequence length="279" mass="29571">MNPVQYSPDGRFWWDGAAWRPVQPPPQPVPPHTGPPHPAPPQPGPPQPGPPHSGPQHPGPPQPGPPQPGPQYPGPPQPGVPHPGGPGSPRKKGLLLPLIGVLLPALLLGGVLGGVTGLVTTGVPGSTTPPAFAADFPGGDQQYLPSVTLAMIVDDWMKKANSWKCTQEAGDPDAWSRAKQRTTCEPPDGRGDMYVDIEYDAPDKVKVVEATCRLGNYTRACTTLFSTMADAVFIGRPKLRKSVAAWAKKNADSERHTIIGGVRLQANLEPHGLRITPEV</sequence>
<keyword evidence="2" id="KW-0812">Transmembrane</keyword>
<protein>
    <submittedName>
        <fullName evidence="3">Uncharacterized protein</fullName>
    </submittedName>
</protein>
<evidence type="ECO:0000256" key="2">
    <source>
        <dbReference type="SAM" id="Phobius"/>
    </source>
</evidence>
<keyword evidence="4" id="KW-1185">Reference proteome</keyword>
<dbReference type="OrthoDB" id="3396934at2"/>
<name>A0A5C4W964_9ACTN</name>
<accession>A0A5C4W964</accession>
<evidence type="ECO:0000313" key="4">
    <source>
        <dbReference type="Proteomes" id="UP000312512"/>
    </source>
</evidence>
<proteinExistence type="predicted"/>
<keyword evidence="2" id="KW-1133">Transmembrane helix</keyword>
<feature type="region of interest" description="Disordered" evidence="1">
    <location>
        <begin position="1"/>
        <end position="91"/>
    </location>
</feature>
<dbReference type="AlphaFoldDB" id="A0A5C4W964"/>
<gene>
    <name evidence="3" type="ORF">FH608_024395</name>
</gene>
<reference evidence="3 4" key="1">
    <citation type="submission" date="2019-10" db="EMBL/GenBank/DDBJ databases">
        <title>Nonomuraea sp. nov., isolated from Phyllanthus amarus.</title>
        <authorList>
            <person name="Klykleung N."/>
            <person name="Tanasupawat S."/>
        </authorList>
    </citation>
    <scope>NUCLEOTIDE SEQUENCE [LARGE SCALE GENOMIC DNA]</scope>
    <source>
        <strain evidence="3 4">PA1-10</strain>
    </source>
</reference>
<dbReference type="EMBL" id="VDLX02000009">
    <property type="protein sequence ID" value="KAB8192638.1"/>
    <property type="molecule type" value="Genomic_DNA"/>
</dbReference>
<feature type="compositionally biased region" description="Pro residues" evidence="1">
    <location>
        <begin position="22"/>
        <end position="86"/>
    </location>
</feature>
<feature type="transmembrane region" description="Helical" evidence="2">
    <location>
        <begin position="94"/>
        <end position="119"/>
    </location>
</feature>